<keyword evidence="7" id="KW-0067">ATP-binding</keyword>
<dbReference type="Proteomes" id="UP000320042">
    <property type="component" value="Unassembled WGS sequence"/>
</dbReference>
<dbReference type="SMART" id="SM00387">
    <property type="entry name" value="HATPase_c"/>
    <property type="match status" value="1"/>
</dbReference>
<evidence type="ECO:0000256" key="4">
    <source>
        <dbReference type="ARBA" id="ARBA00022679"/>
    </source>
</evidence>
<keyword evidence="3" id="KW-0597">Phosphoprotein</keyword>
<dbReference type="AlphaFoldDB" id="A0A563U4S6"/>
<keyword evidence="11" id="KW-1185">Reference proteome</keyword>
<keyword evidence="6 10" id="KW-0418">Kinase</keyword>
<dbReference type="EMBL" id="VOEJ01000007">
    <property type="protein sequence ID" value="TWR26325.1"/>
    <property type="molecule type" value="Genomic_DNA"/>
</dbReference>
<keyword evidence="5" id="KW-0547">Nucleotide-binding</keyword>
<comment type="catalytic activity">
    <reaction evidence="1">
        <text>ATP + protein L-histidine = ADP + protein N-phospho-L-histidine.</text>
        <dbReference type="EC" id="2.7.13.3"/>
    </reaction>
</comment>
<dbReference type="InterPro" id="IPR011495">
    <property type="entry name" value="Sig_transdc_His_kin_sub2_dim/P"/>
</dbReference>
<reference evidence="10 11" key="1">
    <citation type="submission" date="2019-07" db="EMBL/GenBank/DDBJ databases">
        <authorList>
            <person name="Kim J."/>
        </authorList>
    </citation>
    <scope>NUCLEOTIDE SEQUENCE [LARGE SCALE GENOMIC DNA]</scope>
    <source>
        <strain evidence="11">dk17</strain>
    </source>
</reference>
<comment type="caution">
    <text evidence="10">The sequence shown here is derived from an EMBL/GenBank/DDBJ whole genome shotgun (WGS) entry which is preliminary data.</text>
</comment>
<keyword evidence="4" id="KW-0808">Transferase</keyword>
<evidence type="ECO:0000256" key="5">
    <source>
        <dbReference type="ARBA" id="ARBA00022741"/>
    </source>
</evidence>
<dbReference type="Gene3D" id="3.30.565.10">
    <property type="entry name" value="Histidine kinase-like ATPase, C-terminal domain"/>
    <property type="match status" value="1"/>
</dbReference>
<evidence type="ECO:0000256" key="7">
    <source>
        <dbReference type="ARBA" id="ARBA00022840"/>
    </source>
</evidence>
<accession>A0A563U4S6</accession>
<dbReference type="InterPro" id="IPR036890">
    <property type="entry name" value="HATPase_C_sf"/>
</dbReference>
<organism evidence="10 11">
    <name type="scientific">Mucilaginibacter pallidiroseus</name>
    <dbReference type="NCBI Taxonomy" id="2599295"/>
    <lineage>
        <taxon>Bacteria</taxon>
        <taxon>Pseudomonadati</taxon>
        <taxon>Bacteroidota</taxon>
        <taxon>Sphingobacteriia</taxon>
        <taxon>Sphingobacteriales</taxon>
        <taxon>Sphingobacteriaceae</taxon>
        <taxon>Mucilaginibacter</taxon>
    </lineage>
</organism>
<feature type="domain" description="Histidine kinase/HSP90-like ATPase" evidence="9">
    <location>
        <begin position="341"/>
        <end position="437"/>
    </location>
</feature>
<name>A0A563U4S6_9SPHI</name>
<keyword evidence="8" id="KW-0812">Transmembrane</keyword>
<dbReference type="EC" id="2.7.13.3" evidence="2"/>
<keyword evidence="8" id="KW-0472">Membrane</keyword>
<dbReference type="Gene3D" id="3.30.450.20">
    <property type="entry name" value="PAS domain"/>
    <property type="match status" value="1"/>
</dbReference>
<dbReference type="PANTHER" id="PTHR41523:SF8">
    <property type="entry name" value="ETHYLENE RESPONSE SENSOR PROTEIN"/>
    <property type="match status" value="1"/>
</dbReference>
<evidence type="ECO:0000256" key="2">
    <source>
        <dbReference type="ARBA" id="ARBA00012438"/>
    </source>
</evidence>
<evidence type="ECO:0000259" key="9">
    <source>
        <dbReference type="SMART" id="SM00387"/>
    </source>
</evidence>
<evidence type="ECO:0000313" key="10">
    <source>
        <dbReference type="EMBL" id="TWR26325.1"/>
    </source>
</evidence>
<dbReference type="Pfam" id="PF02518">
    <property type="entry name" value="HATPase_c"/>
    <property type="match status" value="1"/>
</dbReference>
<dbReference type="OrthoDB" id="1523170at2"/>
<evidence type="ECO:0000256" key="3">
    <source>
        <dbReference type="ARBA" id="ARBA00022553"/>
    </source>
</evidence>
<evidence type="ECO:0000256" key="6">
    <source>
        <dbReference type="ARBA" id="ARBA00022777"/>
    </source>
</evidence>
<sequence length="437" mass="49721">MVICNRYGSQFFLINEYSVYSVNRIFTHFTRLHPMRCAMKPKYLSIIQKRLLPVVWVILFVSYFIPKANAQHNIGGSEGFARQNMPALTAFRTQAVSYGVIWPHICQPNNIRPTVKRIPDFIYGPQRTEKIPDPAFNYKSSKSTHVLSVRYVDEKGDHKNIPGEGRHQPTQMTGRVADMNKNLKIAVGGLLLLIIVLLLQLYRIRLNDNRSMLASQRELDQKNTFIETLNSNQEKLLKEKEWLLKEVQHRVKNSLQVVTSLLYSQSLYLEDGAAIQAIKDSLRRMQAMSLIHQKLYQDNNTSTISMPEYIDDLVAYLYESFDADSHIVFERAIEPIELDVSQVLPLGLIFTEGIVNAIKYAFLKGQQGVVRLYLGYDGPGHLLLEISDNGIGLPAGLDAMEHNSLGLDLIQGLSKQLKGNFRIENNNGVKITVRFAV</sequence>
<dbReference type="GO" id="GO:0005524">
    <property type="term" value="F:ATP binding"/>
    <property type="evidence" value="ECO:0007669"/>
    <property type="project" value="UniProtKB-KW"/>
</dbReference>
<dbReference type="InterPro" id="IPR003594">
    <property type="entry name" value="HATPase_dom"/>
</dbReference>
<dbReference type="PANTHER" id="PTHR41523">
    <property type="entry name" value="TWO-COMPONENT SYSTEM SENSOR PROTEIN"/>
    <property type="match status" value="1"/>
</dbReference>
<evidence type="ECO:0000256" key="1">
    <source>
        <dbReference type="ARBA" id="ARBA00000085"/>
    </source>
</evidence>
<dbReference type="SUPFAM" id="SSF55874">
    <property type="entry name" value="ATPase domain of HSP90 chaperone/DNA topoisomerase II/histidine kinase"/>
    <property type="match status" value="1"/>
</dbReference>
<protein>
    <recommendedName>
        <fullName evidence="2">histidine kinase</fullName>
        <ecNumber evidence="2">2.7.13.3</ecNumber>
    </recommendedName>
</protein>
<keyword evidence="8" id="KW-1133">Transmembrane helix</keyword>
<evidence type="ECO:0000313" key="11">
    <source>
        <dbReference type="Proteomes" id="UP000320042"/>
    </source>
</evidence>
<evidence type="ECO:0000256" key="8">
    <source>
        <dbReference type="SAM" id="Phobius"/>
    </source>
</evidence>
<dbReference type="Pfam" id="PF07568">
    <property type="entry name" value="HisKA_2"/>
    <property type="match status" value="1"/>
</dbReference>
<gene>
    <name evidence="10" type="ORF">FPZ43_14260</name>
</gene>
<dbReference type="GO" id="GO:0004673">
    <property type="term" value="F:protein histidine kinase activity"/>
    <property type="evidence" value="ECO:0007669"/>
    <property type="project" value="UniProtKB-EC"/>
</dbReference>
<feature type="transmembrane region" description="Helical" evidence="8">
    <location>
        <begin position="185"/>
        <end position="202"/>
    </location>
</feature>
<proteinExistence type="predicted"/>